<dbReference type="InterPro" id="IPR013216">
    <property type="entry name" value="Methyltransf_11"/>
</dbReference>
<keyword evidence="3" id="KW-1185">Reference proteome</keyword>
<reference evidence="2" key="1">
    <citation type="submission" date="2022-09" db="EMBL/GenBank/DDBJ databases">
        <title>Aureispira anguillicida sp. nov., isolated from Leptocephalus of Japanese eel Anguilla japonica.</title>
        <authorList>
            <person name="Yuasa K."/>
            <person name="Mekata T."/>
            <person name="Ikunari K."/>
        </authorList>
    </citation>
    <scope>NUCLEOTIDE SEQUENCE</scope>
    <source>
        <strain evidence="2">EL160426</strain>
    </source>
</reference>
<dbReference type="KEGG" id="aup:AsAng_0018050"/>
<dbReference type="SUPFAM" id="SSF53335">
    <property type="entry name" value="S-adenosyl-L-methionine-dependent methyltransferases"/>
    <property type="match status" value="1"/>
</dbReference>
<gene>
    <name evidence="2" type="ORF">AsAng_0018050</name>
</gene>
<evidence type="ECO:0000259" key="1">
    <source>
        <dbReference type="Pfam" id="PF08241"/>
    </source>
</evidence>
<feature type="domain" description="Methyltransferase type 11" evidence="1">
    <location>
        <begin position="62"/>
        <end position="148"/>
    </location>
</feature>
<keyword evidence="2" id="KW-0489">Methyltransferase</keyword>
<organism evidence="2 3">
    <name type="scientific">Aureispira anguillae</name>
    <dbReference type="NCBI Taxonomy" id="2864201"/>
    <lineage>
        <taxon>Bacteria</taxon>
        <taxon>Pseudomonadati</taxon>
        <taxon>Bacteroidota</taxon>
        <taxon>Saprospiria</taxon>
        <taxon>Saprospirales</taxon>
        <taxon>Saprospiraceae</taxon>
        <taxon>Aureispira</taxon>
    </lineage>
</organism>
<protein>
    <submittedName>
        <fullName evidence="2">Class I SAM-dependent methyltransferase</fullName>
    </submittedName>
</protein>
<dbReference type="CDD" id="cd02440">
    <property type="entry name" value="AdoMet_MTases"/>
    <property type="match status" value="1"/>
</dbReference>
<dbReference type="Proteomes" id="UP001060919">
    <property type="component" value="Chromosome"/>
</dbReference>
<sequence length="237" mass="27744">MLVISEIPIIMSSPIAKNTKNILERAIVNSHQKLSHNKRINYLSELFIKLLDELAIEKATILDIGCGDMSIAENLMNQRTEVKITCLDTYPLPEDFKNHQRWQKYVSFDGRQIPFEANQFDVVILCDVLHHDIEYAEVILKEAYRVAKYVIIKDHFEYGFVSRQTLRLMDFIGNWGYGVSVPKRYFSKENYQKLLLQQPSITEIKQICPIPLYQHNFMFNLICPGKLQYISILQKIK</sequence>
<dbReference type="AlphaFoldDB" id="A0A916DQC8"/>
<keyword evidence="2" id="KW-0808">Transferase</keyword>
<dbReference type="Gene3D" id="3.40.50.150">
    <property type="entry name" value="Vaccinia Virus protein VP39"/>
    <property type="match status" value="1"/>
</dbReference>
<evidence type="ECO:0000313" key="2">
    <source>
        <dbReference type="EMBL" id="BDS11094.1"/>
    </source>
</evidence>
<dbReference type="Pfam" id="PF08241">
    <property type="entry name" value="Methyltransf_11"/>
    <property type="match status" value="1"/>
</dbReference>
<evidence type="ECO:0000313" key="3">
    <source>
        <dbReference type="Proteomes" id="UP001060919"/>
    </source>
</evidence>
<dbReference type="GO" id="GO:0008757">
    <property type="term" value="F:S-adenosylmethionine-dependent methyltransferase activity"/>
    <property type="evidence" value="ECO:0007669"/>
    <property type="project" value="InterPro"/>
</dbReference>
<name>A0A916DQC8_9BACT</name>
<dbReference type="InterPro" id="IPR029063">
    <property type="entry name" value="SAM-dependent_MTases_sf"/>
</dbReference>
<proteinExistence type="predicted"/>
<dbReference type="EMBL" id="AP026867">
    <property type="protein sequence ID" value="BDS11094.1"/>
    <property type="molecule type" value="Genomic_DNA"/>
</dbReference>
<accession>A0A916DQC8</accession>
<dbReference type="GO" id="GO:0032259">
    <property type="term" value="P:methylation"/>
    <property type="evidence" value="ECO:0007669"/>
    <property type="project" value="UniProtKB-KW"/>
</dbReference>